<comment type="similarity">
    <text evidence="2">Belongs to the polyprenol kinase family.</text>
</comment>
<keyword evidence="7" id="KW-0256">Endoplasmic reticulum</keyword>
<keyword evidence="12" id="KW-1185">Reference proteome</keyword>
<feature type="transmembrane region" description="Helical" evidence="10">
    <location>
        <begin position="347"/>
        <end position="364"/>
    </location>
</feature>
<protein>
    <recommendedName>
        <fullName evidence="3">dolichol kinase</fullName>
        <ecNumber evidence="3">2.7.1.108</ecNumber>
    </recommendedName>
</protein>
<dbReference type="EMBL" id="JBAHYK010000144">
    <property type="protein sequence ID" value="KAL0577653.1"/>
    <property type="molecule type" value="Genomic_DNA"/>
</dbReference>
<feature type="transmembrane region" description="Helical" evidence="10">
    <location>
        <begin position="285"/>
        <end position="312"/>
    </location>
</feature>
<feature type="transmembrane region" description="Helical" evidence="10">
    <location>
        <begin position="36"/>
        <end position="58"/>
    </location>
</feature>
<feature type="transmembrane region" description="Helical" evidence="10">
    <location>
        <begin position="318"/>
        <end position="335"/>
    </location>
</feature>
<keyword evidence="6 11" id="KW-0418">Kinase</keyword>
<evidence type="ECO:0000256" key="2">
    <source>
        <dbReference type="ARBA" id="ARBA00010794"/>
    </source>
</evidence>
<dbReference type="PANTHER" id="PTHR13205">
    <property type="entry name" value="TRANSMEMBRANE PROTEIN 15-RELATED"/>
    <property type="match status" value="1"/>
</dbReference>
<evidence type="ECO:0000256" key="9">
    <source>
        <dbReference type="ARBA" id="ARBA00023136"/>
    </source>
</evidence>
<keyword evidence="8 10" id="KW-1133">Transmembrane helix</keyword>
<evidence type="ECO:0000256" key="3">
    <source>
        <dbReference type="ARBA" id="ARBA00012132"/>
    </source>
</evidence>
<evidence type="ECO:0000256" key="7">
    <source>
        <dbReference type="ARBA" id="ARBA00022824"/>
    </source>
</evidence>
<proteinExistence type="inferred from homology"/>
<name>A0ABR3FRB2_9AGAR</name>
<evidence type="ECO:0000256" key="4">
    <source>
        <dbReference type="ARBA" id="ARBA00022679"/>
    </source>
</evidence>
<accession>A0ABR3FRB2</accession>
<dbReference type="InterPro" id="IPR032974">
    <property type="entry name" value="Polypren_kinase"/>
</dbReference>
<comment type="subcellular location">
    <subcellularLocation>
        <location evidence="1">Endoplasmic reticulum membrane</location>
        <topology evidence="1">Multi-pass membrane protein</topology>
    </subcellularLocation>
</comment>
<evidence type="ECO:0000256" key="1">
    <source>
        <dbReference type="ARBA" id="ARBA00004477"/>
    </source>
</evidence>
<gene>
    <name evidence="11" type="primary">SEC59</name>
    <name evidence="11" type="ORF">V5O48_004342</name>
</gene>
<evidence type="ECO:0000313" key="12">
    <source>
        <dbReference type="Proteomes" id="UP001465976"/>
    </source>
</evidence>
<dbReference type="GO" id="GO:0016301">
    <property type="term" value="F:kinase activity"/>
    <property type="evidence" value="ECO:0007669"/>
    <property type="project" value="UniProtKB-KW"/>
</dbReference>
<evidence type="ECO:0000256" key="8">
    <source>
        <dbReference type="ARBA" id="ARBA00022989"/>
    </source>
</evidence>
<feature type="transmembrane region" description="Helical" evidence="10">
    <location>
        <begin position="168"/>
        <end position="189"/>
    </location>
</feature>
<feature type="transmembrane region" description="Helical" evidence="10">
    <location>
        <begin position="124"/>
        <end position="146"/>
    </location>
</feature>
<feature type="transmembrane region" description="Helical" evidence="10">
    <location>
        <begin position="78"/>
        <end position="103"/>
    </location>
</feature>
<dbReference type="EC" id="2.7.1.108" evidence="3"/>
<keyword evidence="9 10" id="KW-0472">Membrane</keyword>
<evidence type="ECO:0000313" key="11">
    <source>
        <dbReference type="EMBL" id="KAL0577653.1"/>
    </source>
</evidence>
<keyword evidence="4" id="KW-0808">Transferase</keyword>
<dbReference type="PANTHER" id="PTHR13205:SF15">
    <property type="entry name" value="DOLICHOL KINASE"/>
    <property type="match status" value="1"/>
</dbReference>
<keyword evidence="5 10" id="KW-0812">Transmembrane</keyword>
<reference evidence="11 12" key="1">
    <citation type="submission" date="2024-02" db="EMBL/GenBank/DDBJ databases">
        <title>A draft genome for the cacao thread blight pathogen Marasmius crinis-equi.</title>
        <authorList>
            <person name="Cohen S.P."/>
            <person name="Baruah I.K."/>
            <person name="Amoako-Attah I."/>
            <person name="Bukari Y."/>
            <person name="Meinhardt L.W."/>
            <person name="Bailey B.A."/>
        </authorList>
    </citation>
    <scope>NUCLEOTIDE SEQUENCE [LARGE SCALE GENOMIC DNA]</scope>
    <source>
        <strain evidence="11 12">GH-76</strain>
    </source>
</reference>
<dbReference type="Proteomes" id="UP001465976">
    <property type="component" value="Unassembled WGS sequence"/>
</dbReference>
<feature type="transmembrane region" description="Helical" evidence="10">
    <location>
        <begin position="370"/>
        <end position="389"/>
    </location>
</feature>
<feature type="transmembrane region" description="Helical" evidence="10">
    <location>
        <begin position="6"/>
        <end position="24"/>
    </location>
</feature>
<organism evidence="11 12">
    <name type="scientific">Marasmius crinis-equi</name>
    <dbReference type="NCBI Taxonomy" id="585013"/>
    <lineage>
        <taxon>Eukaryota</taxon>
        <taxon>Fungi</taxon>
        <taxon>Dikarya</taxon>
        <taxon>Basidiomycota</taxon>
        <taxon>Agaricomycotina</taxon>
        <taxon>Agaricomycetes</taxon>
        <taxon>Agaricomycetidae</taxon>
        <taxon>Agaricales</taxon>
        <taxon>Marasmiineae</taxon>
        <taxon>Marasmiaceae</taxon>
        <taxon>Marasmius</taxon>
    </lineage>
</organism>
<feature type="transmembrane region" description="Helical" evidence="10">
    <location>
        <begin position="410"/>
        <end position="437"/>
    </location>
</feature>
<comment type="caution">
    <text evidence="11">The sequence shown here is derived from an EMBL/GenBank/DDBJ whole genome shotgun (WGS) entry which is preliminary data.</text>
</comment>
<evidence type="ECO:0000256" key="6">
    <source>
        <dbReference type="ARBA" id="ARBA00022777"/>
    </source>
</evidence>
<evidence type="ECO:0000256" key="10">
    <source>
        <dbReference type="SAM" id="Phobius"/>
    </source>
</evidence>
<sequence>MCYLTWLEAAIGSLFYQFTLYVAVRLAHRSFTLGELGVVGYGGTALFMEMVNITRARIWPQTTPYIKTFRLPTPLLTFQISLVAGSFLTGFLLSPFLVLSRHIAQRPIRRLRYPKQKLHYRRRLALGFYVGAFIIVVGVIGMWARWCLNKRDPWLWAIFWLLEGRKKWSRPALLVYWGLLGSLSVAGWNRQLARSRRFRTRNPTSENLIVPGVTSSAVDYSAQGTGSGSENTTPAGVGPATPGATLGLTFPNLPSGAAVATDWLDAADKHVPTLKLNARRKFFHALAVVMFVPGVAFDPAFTHLCFSAAFSLFTFAEYVRYFAIYPFGASVHLFMNEFLDQKDSGTTILSHFYLLTGCAGSLWLENGSSLVEFSGILVLGVGDSLASIVGKRIGIHRWSPTSSKTLEGSLAFTLSIVLSAWILYLFGMVDAFSGWLYSQGFQGR</sequence>
<evidence type="ECO:0000256" key="5">
    <source>
        <dbReference type="ARBA" id="ARBA00022692"/>
    </source>
</evidence>